<sequence length="293" mass="32206">MITPINIRSRFPYLLPTDNSNNSMKKYCSPLNNFLPLIFPLGLLITVGVFSKPVSAASLVTIGHFFPGKNTCGTFLCDVGQQLNPVEEIAPLIIKADGNVTNINNNWTLENNDLSSLVDLENDFLIRGSTIEGNINKRGKNIVGNDEDSSNGNFTYQGDDLEIKYWAAKGGNQFTLLWQVETTQRNIGGACSDATNFYTSQCLRAAVALNPFQSVIWTTTPINELDISNSPNKSITKGNALSNFILYGGVSQKDDEPKEIPEPNLVTSCFLLFGLVSTWKIWAKRSLNAVQKG</sequence>
<keyword evidence="1" id="KW-1133">Transmembrane helix</keyword>
<feature type="transmembrane region" description="Helical" evidence="1">
    <location>
        <begin position="34"/>
        <end position="51"/>
    </location>
</feature>
<evidence type="ECO:0000313" key="3">
    <source>
        <dbReference type="Proteomes" id="UP000654604"/>
    </source>
</evidence>
<organism evidence="2 3">
    <name type="scientific">Cyanobacterium stanieri LEGE 03274</name>
    <dbReference type="NCBI Taxonomy" id="1828756"/>
    <lineage>
        <taxon>Bacteria</taxon>
        <taxon>Bacillati</taxon>
        <taxon>Cyanobacteriota</taxon>
        <taxon>Cyanophyceae</taxon>
        <taxon>Oscillatoriophycideae</taxon>
        <taxon>Chroococcales</taxon>
        <taxon>Geminocystaceae</taxon>
        <taxon>Cyanobacterium</taxon>
    </lineage>
</organism>
<keyword evidence="1" id="KW-0472">Membrane</keyword>
<reference evidence="2 3" key="1">
    <citation type="submission" date="2020-10" db="EMBL/GenBank/DDBJ databases">
        <authorList>
            <person name="Castelo-Branco R."/>
            <person name="Eusebio N."/>
            <person name="Adriana R."/>
            <person name="Vieira A."/>
            <person name="Brugerolle De Fraissinette N."/>
            <person name="Rezende De Castro R."/>
            <person name="Schneider M.P."/>
            <person name="Vasconcelos V."/>
            <person name="Leao P.N."/>
        </authorList>
    </citation>
    <scope>NUCLEOTIDE SEQUENCE [LARGE SCALE GENOMIC DNA]</scope>
    <source>
        <strain evidence="2 3">LEGE 03274</strain>
    </source>
</reference>
<keyword evidence="1" id="KW-0812">Transmembrane</keyword>
<evidence type="ECO:0000256" key="1">
    <source>
        <dbReference type="SAM" id="Phobius"/>
    </source>
</evidence>
<name>A0ABR9V3A2_9CHRO</name>
<protein>
    <recommendedName>
        <fullName evidence="4">PEP-CTERM sorting domain-containing protein</fullName>
    </recommendedName>
</protein>
<dbReference type="RefSeq" id="WP_193800539.1">
    <property type="nucleotide sequence ID" value="NZ_JADEWC010000011.1"/>
</dbReference>
<dbReference type="EMBL" id="JADEWC010000011">
    <property type="protein sequence ID" value="MBE9222378.1"/>
    <property type="molecule type" value="Genomic_DNA"/>
</dbReference>
<evidence type="ECO:0008006" key="4">
    <source>
        <dbReference type="Google" id="ProtNLM"/>
    </source>
</evidence>
<comment type="caution">
    <text evidence="2">The sequence shown here is derived from an EMBL/GenBank/DDBJ whole genome shotgun (WGS) entry which is preliminary data.</text>
</comment>
<proteinExistence type="predicted"/>
<dbReference type="Proteomes" id="UP000654604">
    <property type="component" value="Unassembled WGS sequence"/>
</dbReference>
<keyword evidence="3" id="KW-1185">Reference proteome</keyword>
<accession>A0ABR9V3A2</accession>
<gene>
    <name evidence="2" type="ORF">IQ215_06680</name>
</gene>
<evidence type="ECO:0000313" key="2">
    <source>
        <dbReference type="EMBL" id="MBE9222378.1"/>
    </source>
</evidence>